<evidence type="ECO:0000256" key="1">
    <source>
        <dbReference type="ARBA" id="ARBA00022614"/>
    </source>
</evidence>
<dbReference type="PANTHER" id="PTHR48056:SF81">
    <property type="entry name" value="RECEPTOR PROTEIN-TYROSINE KINASE CEPR1"/>
    <property type="match status" value="1"/>
</dbReference>
<evidence type="ECO:0000256" key="3">
    <source>
        <dbReference type="ARBA" id="ARBA00022741"/>
    </source>
</evidence>
<reference evidence="6 7" key="1">
    <citation type="journal article" date="2010" name="BMC Genomics">
        <title>Genome analysis and comparative genomics of a Giardia intestinalis assemblage E isolate.</title>
        <authorList>
            <person name="Jerlstrom-Hultqvist J."/>
            <person name="Franzen O."/>
            <person name="Ankarklev J."/>
            <person name="Xu F."/>
            <person name="Nohynkova E."/>
            <person name="Andersson J.O."/>
            <person name="Svard S.G."/>
            <person name="Andersson B."/>
        </authorList>
    </citation>
    <scope>NUCLEOTIDE SEQUENCE [LARGE SCALE GENOMIC DNA]</scope>
    <source>
        <strain evidence="6 7">P15</strain>
    </source>
</reference>
<dbReference type="InterPro" id="IPR013210">
    <property type="entry name" value="LRR_N_plant-typ"/>
</dbReference>
<accession>E1F7Q8</accession>
<dbReference type="OMA" id="FTARCNR"/>
<dbReference type="VEuPathDB" id="GiardiaDB:GLP15_4965"/>
<feature type="domain" description="Leucine-rich repeat-containing N-terminal plant-type" evidence="5">
    <location>
        <begin position="18"/>
        <end position="54"/>
    </location>
</feature>
<keyword evidence="4" id="KW-0067">ATP-binding</keyword>
<evidence type="ECO:0000256" key="2">
    <source>
        <dbReference type="ARBA" id="ARBA00022737"/>
    </source>
</evidence>
<dbReference type="Pfam" id="PF08263">
    <property type="entry name" value="LRRNT_2"/>
    <property type="match status" value="1"/>
</dbReference>
<evidence type="ECO:0000259" key="5">
    <source>
        <dbReference type="Pfam" id="PF08263"/>
    </source>
</evidence>
<keyword evidence="2" id="KW-0677">Repeat</keyword>
<evidence type="ECO:0000313" key="6">
    <source>
        <dbReference type="EMBL" id="EFO61498.1"/>
    </source>
</evidence>
<protein>
    <submittedName>
        <fullName evidence="6">Cyst wall protein 3</fullName>
    </submittedName>
</protein>
<keyword evidence="1" id="KW-0433">Leucine-rich repeat</keyword>
<dbReference type="SUPFAM" id="SSF52058">
    <property type="entry name" value="L domain-like"/>
    <property type="match status" value="1"/>
</dbReference>
<name>E1F7Q8_GIAIA</name>
<gene>
    <name evidence="6" type="ORF">GLP15_4965</name>
</gene>
<organism evidence="6 7">
    <name type="scientific">Giardia intestinalis (strain P15)</name>
    <name type="common">Giardia lamblia</name>
    <dbReference type="NCBI Taxonomy" id="658858"/>
    <lineage>
        <taxon>Eukaryota</taxon>
        <taxon>Metamonada</taxon>
        <taxon>Diplomonadida</taxon>
        <taxon>Hexamitidae</taxon>
        <taxon>Giardiinae</taxon>
        <taxon>Giardia</taxon>
    </lineage>
</organism>
<sequence length="247" mass="27263">MSSLLLFFGVGYGLVGMQYDALVQFYDSTDGANWLPNNWLQSDVYCDWTGVSCDDNDNVVSLNLQHMGLNGQLSDLGNLTYLSNLYLSGNNLKDSDLCLLGGLSYLRVLDMTDTSLDGNIPECICALSRLHSLHLDNNSLIGDVPPCLGDFQRLNLKLFTARCNRLQYSLNHLDLAGVDYVDLQCNPTISCGGADYVVNRTGHYACGLNYCSTCVKKTTCAAFLDVGGCRYYLRNSTASKTQPPYYR</sequence>
<dbReference type="EMBL" id="ACVC01000225">
    <property type="protein sequence ID" value="EFO61498.1"/>
    <property type="molecule type" value="Genomic_DNA"/>
</dbReference>
<evidence type="ECO:0000313" key="7">
    <source>
        <dbReference type="Proteomes" id="UP000008974"/>
    </source>
</evidence>
<dbReference type="InterPro" id="IPR050647">
    <property type="entry name" value="Plant_LRR-RLKs"/>
</dbReference>
<dbReference type="AlphaFoldDB" id="E1F7Q8"/>
<comment type="caution">
    <text evidence="6">The sequence shown here is derived from an EMBL/GenBank/DDBJ whole genome shotgun (WGS) entry which is preliminary data.</text>
</comment>
<dbReference type="InterPro" id="IPR001611">
    <property type="entry name" value="Leu-rich_rpt"/>
</dbReference>
<dbReference type="GO" id="GO:0005524">
    <property type="term" value="F:ATP binding"/>
    <property type="evidence" value="ECO:0007669"/>
    <property type="project" value="UniProtKB-KW"/>
</dbReference>
<keyword evidence="3" id="KW-0547">Nucleotide-binding</keyword>
<dbReference type="PANTHER" id="PTHR48056">
    <property type="entry name" value="LRR RECEPTOR-LIKE SERINE/THREONINE-PROTEIN KINASE-RELATED"/>
    <property type="match status" value="1"/>
</dbReference>
<dbReference type="Proteomes" id="UP000008974">
    <property type="component" value="Unassembled WGS sequence"/>
</dbReference>
<dbReference type="InterPro" id="IPR032675">
    <property type="entry name" value="LRR_dom_sf"/>
</dbReference>
<proteinExistence type="predicted"/>
<dbReference type="Pfam" id="PF00560">
    <property type="entry name" value="LRR_1"/>
    <property type="match status" value="2"/>
</dbReference>
<dbReference type="OrthoDB" id="10252453at2759"/>
<dbReference type="Gene3D" id="3.80.10.10">
    <property type="entry name" value="Ribonuclease Inhibitor"/>
    <property type="match status" value="1"/>
</dbReference>
<evidence type="ECO:0000256" key="4">
    <source>
        <dbReference type="ARBA" id="ARBA00022840"/>
    </source>
</evidence>